<dbReference type="InterPro" id="IPR036779">
    <property type="entry name" value="LysM_dom_sf"/>
</dbReference>
<protein>
    <recommendedName>
        <fullName evidence="2">LysM domain-containing protein</fullName>
    </recommendedName>
</protein>
<feature type="domain" description="LysM" evidence="2">
    <location>
        <begin position="45"/>
        <end position="93"/>
    </location>
</feature>
<name>A0A7R6PLP2_9BACT</name>
<dbReference type="PANTHER" id="PTHR34700">
    <property type="entry name" value="POTASSIUM BINDING PROTEIN KBP"/>
    <property type="match status" value="1"/>
</dbReference>
<dbReference type="InterPro" id="IPR018392">
    <property type="entry name" value="LysM"/>
</dbReference>
<feature type="signal peptide" evidence="1">
    <location>
        <begin position="1"/>
        <end position="23"/>
    </location>
</feature>
<evidence type="ECO:0000313" key="3">
    <source>
        <dbReference type="EMBL" id="BBB31868.1"/>
    </source>
</evidence>
<dbReference type="EMBL" id="AP017470">
    <property type="protein sequence ID" value="BBB31868.1"/>
    <property type="molecule type" value="Genomic_DNA"/>
</dbReference>
<dbReference type="SUPFAM" id="SSF54106">
    <property type="entry name" value="LysM domain"/>
    <property type="match status" value="1"/>
</dbReference>
<keyword evidence="1" id="KW-0732">Signal</keyword>
<dbReference type="AlphaFoldDB" id="A0A7R6PLP2"/>
<evidence type="ECO:0000259" key="2">
    <source>
        <dbReference type="PROSITE" id="PS51782"/>
    </source>
</evidence>
<reference evidence="3 4" key="1">
    <citation type="journal article" date="2012" name="Extremophiles">
        <title>Thermotomaculum hydrothermale gen. nov., sp. nov., a novel heterotrophic thermophile within the phylum Acidobacteria from a deep-sea hydrothermal vent chimney in the Southern Okinawa Trough.</title>
        <authorList>
            <person name="Izumi H."/>
            <person name="Nunoura T."/>
            <person name="Miyazaki M."/>
            <person name="Mino S."/>
            <person name="Toki T."/>
            <person name="Takai K."/>
            <person name="Sako Y."/>
            <person name="Sawabe T."/>
            <person name="Nakagawa S."/>
        </authorList>
    </citation>
    <scope>NUCLEOTIDE SEQUENCE [LARGE SCALE GENOMIC DNA]</scope>
    <source>
        <strain evidence="3 4">AC55</strain>
    </source>
</reference>
<dbReference type="Gene3D" id="3.10.350.10">
    <property type="entry name" value="LysM domain"/>
    <property type="match status" value="1"/>
</dbReference>
<dbReference type="KEGG" id="thyd:TTHT_0244"/>
<keyword evidence="4" id="KW-1185">Reference proteome</keyword>
<dbReference type="SMART" id="SM00257">
    <property type="entry name" value="LysM"/>
    <property type="match status" value="1"/>
</dbReference>
<organism evidence="3 4">
    <name type="scientific">Thermotomaculum hydrothermale</name>
    <dbReference type="NCBI Taxonomy" id="981385"/>
    <lineage>
        <taxon>Bacteria</taxon>
        <taxon>Pseudomonadati</taxon>
        <taxon>Acidobacteriota</taxon>
        <taxon>Holophagae</taxon>
        <taxon>Thermotomaculales</taxon>
        <taxon>Thermotomaculaceae</taxon>
        <taxon>Thermotomaculum</taxon>
    </lineage>
</organism>
<dbReference type="PROSITE" id="PS51782">
    <property type="entry name" value="LYSM"/>
    <property type="match status" value="1"/>
</dbReference>
<dbReference type="PANTHER" id="PTHR34700:SF4">
    <property type="entry name" value="PHAGE-LIKE ELEMENT PBSX PROTEIN XKDP"/>
    <property type="match status" value="1"/>
</dbReference>
<accession>A0A7R6PLP2</accession>
<dbReference type="Pfam" id="PF01476">
    <property type="entry name" value="LysM"/>
    <property type="match status" value="1"/>
</dbReference>
<dbReference type="RefSeq" id="WP_201328202.1">
    <property type="nucleotide sequence ID" value="NZ_AP017470.1"/>
</dbReference>
<evidence type="ECO:0000313" key="4">
    <source>
        <dbReference type="Proteomes" id="UP000595564"/>
    </source>
</evidence>
<feature type="chain" id="PRO_5032755937" description="LysM domain-containing protein" evidence="1">
    <location>
        <begin position="24"/>
        <end position="374"/>
    </location>
</feature>
<evidence type="ECO:0000256" key="1">
    <source>
        <dbReference type="SAM" id="SignalP"/>
    </source>
</evidence>
<dbReference type="CDD" id="cd00118">
    <property type="entry name" value="LysM"/>
    <property type="match status" value="1"/>
</dbReference>
<sequence length="374" mass="42675">MKIRKKVLFFAMFLMIFAGMSYAEITVEKHWTPYNPPTSYPDGTKVYIIVKGDTLWDLAGKFFNNPYLWPKIWEKNKYITDPHWIYPGDPLVIEEVETVKEAKAETQPEQEVKEFQEEKEEKVEEPTHKEIQQVNSKEEAKVTESATVADIKNAMYSITVDSPKDYEAKSFNGVVVEGDEDEQLTFAVPDVIYAKEFADGKLVANETYAVVRPEKVVKVEKDKYVVILQRLADVKVLCVNDGIATAKFIYSSHPVERGDFLVKLEYEPIPLMVDYKPKTGDCQIPDRAKMLKIYMAKDKAYHAGQGSTVVIEGGEKGGLNAGDIVQFFRKLKHIDRYIYLGEGVVLFSNDYTSTVKVVYSEKEMPVEETVAVKR</sequence>
<proteinExistence type="predicted"/>
<dbReference type="Proteomes" id="UP000595564">
    <property type="component" value="Chromosome"/>
</dbReference>
<gene>
    <name evidence="3" type="ORF">TTHT_0244</name>
</gene>
<dbReference type="InterPro" id="IPR052196">
    <property type="entry name" value="Bact_Kbp"/>
</dbReference>